<dbReference type="EMBL" id="HE650832">
    <property type="protein sequence ID" value="CCF60656.1"/>
    <property type="molecule type" value="Genomic_DNA"/>
</dbReference>
<evidence type="ECO:0008006" key="4">
    <source>
        <dbReference type="Google" id="ProtNLM"/>
    </source>
</evidence>
<evidence type="ECO:0000313" key="2">
    <source>
        <dbReference type="EMBL" id="CCF60656.1"/>
    </source>
</evidence>
<dbReference type="RefSeq" id="XP_003959791.1">
    <property type="nucleotide sequence ID" value="XM_003959742.1"/>
</dbReference>
<dbReference type="GeneID" id="13887034"/>
<keyword evidence="1" id="KW-0732">Signal</keyword>
<proteinExistence type="predicted"/>
<evidence type="ECO:0000313" key="3">
    <source>
        <dbReference type="Proteomes" id="UP000005220"/>
    </source>
</evidence>
<accession>H2B206</accession>
<dbReference type="AlphaFoldDB" id="H2B206"/>
<dbReference type="Proteomes" id="UP000005220">
    <property type="component" value="Chromosome 12"/>
</dbReference>
<dbReference type="InParanoid" id="H2B206"/>
<dbReference type="OrthoDB" id="4103644at2759"/>
<organism evidence="2 3">
    <name type="scientific">Kazachstania africana (strain ATCC 22294 / BCRC 22015 / CBS 2517 / CECT 1963 / NBRC 1671 / NRRL Y-8276)</name>
    <name type="common">Yeast</name>
    <name type="synonym">Kluyveromyces africanus</name>
    <dbReference type="NCBI Taxonomy" id="1071382"/>
    <lineage>
        <taxon>Eukaryota</taxon>
        <taxon>Fungi</taxon>
        <taxon>Dikarya</taxon>
        <taxon>Ascomycota</taxon>
        <taxon>Saccharomycotina</taxon>
        <taxon>Saccharomycetes</taxon>
        <taxon>Saccharomycetales</taxon>
        <taxon>Saccharomycetaceae</taxon>
        <taxon>Kazachstania</taxon>
    </lineage>
</organism>
<dbReference type="HOGENOM" id="CLU_1001387_0_0_1"/>
<name>H2B206_KAZAF</name>
<gene>
    <name evidence="2" type="primary">KAFR0L00490</name>
    <name evidence="2" type="ORF">KAFR_0L00490</name>
</gene>
<feature type="chain" id="PRO_5003559865" description="Flo11 domain-containing protein" evidence="1">
    <location>
        <begin position="20"/>
        <end position="285"/>
    </location>
</feature>
<evidence type="ECO:0000256" key="1">
    <source>
        <dbReference type="SAM" id="SignalP"/>
    </source>
</evidence>
<protein>
    <recommendedName>
        <fullName evidence="4">Flo11 domain-containing protein</fullName>
    </recommendedName>
</protein>
<sequence>MHISSVILFFTLLLTRANASQPSRYPMHYVWYGLTNSSAVVHNVLACLYAVPHTGDIQVGLTDDGSLGLYVNTTRFNKTAVVNTWTFCYDYFNATFKNDLEFGSEQLDDLTDQTSLSYFVTSNRLVDVDRWPRRQVSDSLHGNSSNAYAKRTEYYEFFWDWDTGCGSSDMAETQEGDCISFKNPFKSFEFSNPSTTHSMKGWVWPHHDCQNGNEHTYSVATSSHSGCKDRKSYSYLAEFSDDSGYSTNTVHSLYTAVVSYTTAAFKSVVVMITATAVTILLVTPK</sequence>
<feature type="signal peptide" evidence="1">
    <location>
        <begin position="1"/>
        <end position="19"/>
    </location>
</feature>
<dbReference type="KEGG" id="kaf:KAFR_0L00490"/>
<keyword evidence="3" id="KW-1185">Reference proteome</keyword>
<reference evidence="2 3" key="1">
    <citation type="journal article" date="2011" name="Proc. Natl. Acad. Sci. U.S.A.">
        <title>Evolutionary erosion of yeast sex chromosomes by mating-type switching accidents.</title>
        <authorList>
            <person name="Gordon J.L."/>
            <person name="Armisen D."/>
            <person name="Proux-Wera E."/>
            <person name="Oheigeartaigh S.S."/>
            <person name="Byrne K.P."/>
            <person name="Wolfe K.H."/>
        </authorList>
    </citation>
    <scope>NUCLEOTIDE SEQUENCE [LARGE SCALE GENOMIC DNA]</scope>
    <source>
        <strain evidence="3">ATCC 22294 / BCRC 22015 / CBS 2517 / CECT 1963 / NBRC 1671 / NRRL Y-8276</strain>
    </source>
</reference>